<dbReference type="EMBL" id="JEMA01000543">
    <property type="protein sequence ID" value="KYF68700.1"/>
    <property type="molecule type" value="Genomic_DNA"/>
</dbReference>
<evidence type="ECO:0000313" key="2">
    <source>
        <dbReference type="EMBL" id="KYF68700.1"/>
    </source>
</evidence>
<dbReference type="Proteomes" id="UP000075260">
    <property type="component" value="Unassembled WGS sequence"/>
</dbReference>
<proteinExistence type="predicted"/>
<evidence type="ECO:0000259" key="1">
    <source>
        <dbReference type="Pfam" id="PF20282"/>
    </source>
</evidence>
<comment type="caution">
    <text evidence="2">The sequence shown here is derived from an EMBL/GenBank/DDBJ whole genome shotgun (WGS) entry which is preliminary data.</text>
</comment>
<accession>A0A150QL71</accession>
<dbReference type="InterPro" id="IPR046914">
    <property type="entry name" value="ABC-3C_CTD6"/>
</dbReference>
<dbReference type="Pfam" id="PF20282">
    <property type="entry name" value="CTD6"/>
    <property type="match status" value="1"/>
</dbReference>
<evidence type="ECO:0000313" key="3">
    <source>
        <dbReference type="Proteomes" id="UP000075260"/>
    </source>
</evidence>
<reference evidence="2 3" key="1">
    <citation type="submission" date="2014-02" db="EMBL/GenBank/DDBJ databases">
        <title>The small core and large imbalanced accessory genome model reveals a collaborative survival strategy of Sorangium cellulosum strains in nature.</title>
        <authorList>
            <person name="Han K."/>
            <person name="Peng R."/>
            <person name="Blom J."/>
            <person name="Li Y.-Z."/>
        </authorList>
    </citation>
    <scope>NUCLEOTIDE SEQUENCE [LARGE SCALE GENOMIC DNA]</scope>
    <source>
        <strain evidence="2 3">So0008-312</strain>
    </source>
</reference>
<organism evidence="2 3">
    <name type="scientific">Sorangium cellulosum</name>
    <name type="common">Polyangium cellulosum</name>
    <dbReference type="NCBI Taxonomy" id="56"/>
    <lineage>
        <taxon>Bacteria</taxon>
        <taxon>Pseudomonadati</taxon>
        <taxon>Myxococcota</taxon>
        <taxon>Polyangia</taxon>
        <taxon>Polyangiales</taxon>
        <taxon>Polyangiaceae</taxon>
        <taxon>Sorangium</taxon>
    </lineage>
</organism>
<protein>
    <recommendedName>
        <fullName evidence="1">ABC-three component systems C-terminal domain-containing protein</fullName>
    </recommendedName>
</protein>
<sequence>MHPEDRVRLFSPDQWERFVQEWVDSLRDEYDLVERCGGAGDMGRDVIATVKGGNGAWDNYQCKHYEKALTPGDVWVELGKLAYYTQKGEYSYPRRYYFVAPQGVGPKLSNLLKKPHKLRNDLLANWDKACRTEITKTDVVECDAVMKAHIASLDFSVFQTMPLLRIIEGHAKTRWYAARFGGGLPPRPEPLAPPSAPAANEAVFVGELRRAYADHLKQYVKDLDAGLATRDDLREHFHDARVEFYSAEGLRTFSRDTLPQGEFEKLQDEVHSGIKDDVRGDHADGYRRVLAVVKTARSLQLTSNPLTTRIHTRDRGGICHQLANDGKVRWVK</sequence>
<feature type="domain" description="ABC-three component systems C-terminal" evidence="1">
    <location>
        <begin position="201"/>
        <end position="330"/>
    </location>
</feature>
<gene>
    <name evidence="2" type="ORF">BE15_30855</name>
</gene>
<name>A0A150QL71_SORCE</name>
<dbReference type="AlphaFoldDB" id="A0A150QL71"/>